<protein>
    <recommendedName>
        <fullName evidence="3">PH domain-containing protein</fullName>
    </recommendedName>
</protein>
<evidence type="ECO:0008006" key="3">
    <source>
        <dbReference type="Google" id="ProtNLM"/>
    </source>
</evidence>
<evidence type="ECO:0000313" key="2">
    <source>
        <dbReference type="Proteomes" id="UP000683360"/>
    </source>
</evidence>
<reference evidence="1" key="1">
    <citation type="submission" date="2021-03" db="EMBL/GenBank/DDBJ databases">
        <authorList>
            <person name="Bekaert M."/>
        </authorList>
    </citation>
    <scope>NUCLEOTIDE SEQUENCE</scope>
</reference>
<keyword evidence="2" id="KW-1185">Reference proteome</keyword>
<comment type="caution">
    <text evidence="1">The sequence shown here is derived from an EMBL/GenBank/DDBJ whole genome shotgun (WGS) entry which is preliminary data.</text>
</comment>
<proteinExistence type="predicted"/>
<accession>A0A8S3SG61</accession>
<dbReference type="AlphaFoldDB" id="A0A8S3SG61"/>
<name>A0A8S3SG61_MYTED</name>
<dbReference type="OrthoDB" id="10402280at2759"/>
<dbReference type="Proteomes" id="UP000683360">
    <property type="component" value="Unassembled WGS sequence"/>
</dbReference>
<gene>
    <name evidence="1" type="ORF">MEDL_33208</name>
</gene>
<evidence type="ECO:0000313" key="1">
    <source>
        <dbReference type="EMBL" id="CAG2219683.1"/>
    </source>
</evidence>
<sequence>MMMNDLRPDAPNEDPTDPVDIALHIERRLIDDDVELRTFWQTVIPENLQPMSLSDVKGHPVNEIFRHQIVMEETTKISSLAIDHGKRTPIKIKKLQTKKGWDHEVYLFLGSEDEKYIKWGKKPHKMDRRIAYTDITDIRMVDMNDQTALILCTSSRTYVFKTSLKTQAMQWWLSIRERSLGKRTIPKDMKETAVKEDIKH</sequence>
<organism evidence="1 2">
    <name type="scientific">Mytilus edulis</name>
    <name type="common">Blue mussel</name>
    <dbReference type="NCBI Taxonomy" id="6550"/>
    <lineage>
        <taxon>Eukaryota</taxon>
        <taxon>Metazoa</taxon>
        <taxon>Spiralia</taxon>
        <taxon>Lophotrochozoa</taxon>
        <taxon>Mollusca</taxon>
        <taxon>Bivalvia</taxon>
        <taxon>Autobranchia</taxon>
        <taxon>Pteriomorphia</taxon>
        <taxon>Mytilida</taxon>
        <taxon>Mytiloidea</taxon>
        <taxon>Mytilidae</taxon>
        <taxon>Mytilinae</taxon>
        <taxon>Mytilus</taxon>
    </lineage>
</organism>
<dbReference type="EMBL" id="CAJPWZ010001638">
    <property type="protein sequence ID" value="CAG2219683.1"/>
    <property type="molecule type" value="Genomic_DNA"/>
</dbReference>